<keyword evidence="13" id="KW-1185">Reference proteome</keyword>
<dbReference type="InterPro" id="IPR015813">
    <property type="entry name" value="Pyrv/PenolPyrv_kinase-like_dom"/>
</dbReference>
<protein>
    <recommendedName>
        <fullName evidence="7">3-methyl-2-oxobutanoate hydroxymethyltransferase</fullName>
        <ecNumber evidence="7">2.1.2.11</ecNumber>
    </recommendedName>
    <alternativeName>
        <fullName evidence="7">Ketopantoate hydroxymethyltransferase</fullName>
        <shortName evidence="7">KPHMT</shortName>
    </alternativeName>
</protein>
<keyword evidence="5 7" id="KW-0808">Transferase</keyword>
<evidence type="ECO:0000313" key="13">
    <source>
        <dbReference type="Proteomes" id="UP000198703"/>
    </source>
</evidence>
<feature type="binding site" evidence="7 9">
    <location>
        <position position="137"/>
    </location>
    <ligand>
        <name>3-methyl-2-oxobutanoate</name>
        <dbReference type="ChEBI" id="CHEBI:11851"/>
    </ligand>
</feature>
<dbReference type="GO" id="GO:0000287">
    <property type="term" value="F:magnesium ion binding"/>
    <property type="evidence" value="ECO:0007669"/>
    <property type="project" value="TreeGrafter"/>
</dbReference>
<feature type="binding site" evidence="7 9">
    <location>
        <begin position="68"/>
        <end position="69"/>
    </location>
    <ligand>
        <name>3-methyl-2-oxobutanoate</name>
        <dbReference type="ChEBI" id="CHEBI:11851"/>
    </ligand>
</feature>
<keyword evidence="7" id="KW-0963">Cytoplasm</keyword>
<evidence type="ECO:0000256" key="7">
    <source>
        <dbReference type="HAMAP-Rule" id="MF_00156"/>
    </source>
</evidence>
<dbReference type="InterPro" id="IPR003700">
    <property type="entry name" value="Pantoate_hydroxy_MeTrfase"/>
</dbReference>
<dbReference type="PANTHER" id="PTHR20881:SF0">
    <property type="entry name" value="3-METHYL-2-OXOBUTANOATE HYDROXYMETHYLTRANSFERASE"/>
    <property type="match status" value="1"/>
</dbReference>
<evidence type="ECO:0000256" key="3">
    <source>
        <dbReference type="ARBA" id="ARBA00011424"/>
    </source>
</evidence>
<dbReference type="NCBIfam" id="TIGR00222">
    <property type="entry name" value="panB"/>
    <property type="match status" value="1"/>
</dbReference>
<dbReference type="OrthoDB" id="9781789at2"/>
<evidence type="ECO:0000256" key="4">
    <source>
        <dbReference type="ARBA" id="ARBA00022655"/>
    </source>
</evidence>
<evidence type="ECO:0000256" key="5">
    <source>
        <dbReference type="ARBA" id="ARBA00022679"/>
    </source>
</evidence>
<keyword evidence="12" id="KW-0489">Methyltransferase</keyword>
<comment type="subcellular location">
    <subcellularLocation>
        <location evidence="7">Cytoplasm</location>
    </subcellularLocation>
</comment>
<evidence type="ECO:0000256" key="8">
    <source>
        <dbReference type="PIRSR" id="PIRSR000388-1"/>
    </source>
</evidence>
<feature type="binding site" evidence="7 10">
    <location>
        <position position="107"/>
    </location>
    <ligand>
        <name>Mg(2+)</name>
        <dbReference type="ChEBI" id="CHEBI:18420"/>
    </ligand>
</feature>
<keyword evidence="4 7" id="KW-0566">Pantothenate biosynthesis</keyword>
<evidence type="ECO:0000256" key="11">
    <source>
        <dbReference type="SAM" id="MobiDB-lite"/>
    </source>
</evidence>
<dbReference type="SUPFAM" id="SSF51621">
    <property type="entry name" value="Phosphoenolpyruvate/pyruvate domain"/>
    <property type="match status" value="1"/>
</dbReference>
<sequence>MSTTSTISKKAAMADPDQTSDSQPRRSRMTVPKFASRKGGEPLVCLTAYTAHVARICDRHADLLLVGDSLGMVIHGMPNTLGVTLEHMIMHGQAVTRGAEKALVVVDMPFGSFEESPEAAFRNASRVVKETGCTAVKLEGGVEMAPTIRYLARRGIPVMAHIGLMPQAMNTAGGFRAVRDEAQWDAVIEDAKAVEQAGAFSIVVEGVAEPLADRITQAVAIPTIGIGASAKCDGQILVFEDMVGLFPRVPTFVKRYGAMEAMMDDAVSRYAADVRARAFPGEEHTYAARRGGDAG</sequence>
<name>A0A1H3ZF00_9RHOB</name>
<dbReference type="FunFam" id="3.20.20.60:FF:000003">
    <property type="entry name" value="3-methyl-2-oxobutanoate hydroxymethyltransferase"/>
    <property type="match status" value="1"/>
</dbReference>
<feature type="binding site" evidence="7 9">
    <location>
        <position position="107"/>
    </location>
    <ligand>
        <name>3-methyl-2-oxobutanoate</name>
        <dbReference type="ChEBI" id="CHEBI:11851"/>
    </ligand>
</feature>
<dbReference type="CDD" id="cd06557">
    <property type="entry name" value="KPHMT-like"/>
    <property type="match status" value="1"/>
</dbReference>
<dbReference type="STRING" id="89524.SAMN05444370_103512"/>
<evidence type="ECO:0000313" key="12">
    <source>
        <dbReference type="EMBL" id="SEA22215.1"/>
    </source>
</evidence>
<comment type="similarity">
    <text evidence="2 7">Belongs to the PanB family.</text>
</comment>
<comment type="cofactor">
    <cofactor evidence="7 10">
        <name>Mg(2+)</name>
        <dbReference type="ChEBI" id="CHEBI:18420"/>
    </cofactor>
    <text evidence="7 10">Binds 1 Mg(2+) ion per subunit.</text>
</comment>
<dbReference type="Gene3D" id="3.20.20.60">
    <property type="entry name" value="Phosphoenolpyruvate-binding domains"/>
    <property type="match status" value="1"/>
</dbReference>
<dbReference type="AlphaFoldDB" id="A0A1H3ZF00"/>
<keyword evidence="7 10" id="KW-0479">Metal-binding</keyword>
<dbReference type="EMBL" id="FNQM01000003">
    <property type="protein sequence ID" value="SEA22215.1"/>
    <property type="molecule type" value="Genomic_DNA"/>
</dbReference>
<dbReference type="Pfam" id="PF02548">
    <property type="entry name" value="Pantoate_transf"/>
    <property type="match status" value="1"/>
</dbReference>
<dbReference type="EC" id="2.1.2.11" evidence="7"/>
<evidence type="ECO:0000256" key="2">
    <source>
        <dbReference type="ARBA" id="ARBA00008676"/>
    </source>
</evidence>
<dbReference type="PANTHER" id="PTHR20881">
    <property type="entry name" value="3-METHYL-2-OXOBUTANOATE HYDROXYMETHYLTRANSFERASE"/>
    <property type="match status" value="1"/>
</dbReference>
<dbReference type="GO" id="GO:0003864">
    <property type="term" value="F:3-methyl-2-oxobutanoate hydroxymethyltransferase activity"/>
    <property type="evidence" value="ECO:0007669"/>
    <property type="project" value="UniProtKB-UniRule"/>
</dbReference>
<dbReference type="GO" id="GO:0005737">
    <property type="term" value="C:cytoplasm"/>
    <property type="evidence" value="ECO:0007669"/>
    <property type="project" value="UniProtKB-SubCell"/>
</dbReference>
<accession>A0A1H3ZF00</accession>
<feature type="binding site" evidence="7 10">
    <location>
        <position position="68"/>
    </location>
    <ligand>
        <name>Mg(2+)</name>
        <dbReference type="ChEBI" id="CHEBI:18420"/>
    </ligand>
</feature>
<dbReference type="NCBIfam" id="NF001452">
    <property type="entry name" value="PRK00311.1"/>
    <property type="match status" value="1"/>
</dbReference>
<gene>
    <name evidence="7" type="primary">panB</name>
    <name evidence="12" type="ORF">SAMN05444370_103512</name>
</gene>
<keyword evidence="7 10" id="KW-0460">Magnesium</keyword>
<feature type="region of interest" description="Disordered" evidence="11">
    <location>
        <begin position="1"/>
        <end position="34"/>
    </location>
</feature>
<comment type="pathway">
    <text evidence="1 7">Cofactor biosynthesis; (R)-pantothenate biosynthesis; (R)-pantoate from 3-methyl-2-oxobutanoate: step 1/2.</text>
</comment>
<feature type="active site" description="Proton acceptor" evidence="7 8">
    <location>
        <position position="205"/>
    </location>
</feature>
<dbReference type="GO" id="GO:0008168">
    <property type="term" value="F:methyltransferase activity"/>
    <property type="evidence" value="ECO:0007669"/>
    <property type="project" value="UniProtKB-KW"/>
</dbReference>
<feature type="binding site" evidence="7 10">
    <location>
        <position position="139"/>
    </location>
    <ligand>
        <name>Mg(2+)</name>
        <dbReference type="ChEBI" id="CHEBI:18420"/>
    </ligand>
</feature>
<evidence type="ECO:0000256" key="9">
    <source>
        <dbReference type="PIRSR" id="PIRSR000388-2"/>
    </source>
</evidence>
<reference evidence="12 13" key="1">
    <citation type="submission" date="2016-10" db="EMBL/GenBank/DDBJ databases">
        <authorList>
            <person name="de Groot N.N."/>
        </authorList>
    </citation>
    <scope>NUCLEOTIDE SEQUENCE [LARGE SCALE GENOMIC DNA]</scope>
    <source>
        <strain evidence="12 13">DSM 15345</strain>
    </source>
</reference>
<dbReference type="HAMAP" id="MF_00156">
    <property type="entry name" value="PanB"/>
    <property type="match status" value="1"/>
</dbReference>
<comment type="function">
    <text evidence="6 7">Catalyzes the reversible reaction in which hydroxymethyl group from 5,10-methylenetetrahydrofolate is transferred onto alpha-ketoisovalerate to form ketopantoate.</text>
</comment>
<proteinExistence type="inferred from homology"/>
<dbReference type="GO" id="GO:0015940">
    <property type="term" value="P:pantothenate biosynthetic process"/>
    <property type="evidence" value="ECO:0007669"/>
    <property type="project" value="UniProtKB-UniRule"/>
</dbReference>
<dbReference type="PIRSF" id="PIRSF000388">
    <property type="entry name" value="Pantoate_hydroxy_MeTrfase"/>
    <property type="match status" value="1"/>
</dbReference>
<dbReference type="InterPro" id="IPR040442">
    <property type="entry name" value="Pyrv_kinase-like_dom_sf"/>
</dbReference>
<evidence type="ECO:0000256" key="10">
    <source>
        <dbReference type="PIRSR" id="PIRSR000388-3"/>
    </source>
</evidence>
<evidence type="ECO:0000256" key="6">
    <source>
        <dbReference type="ARBA" id="ARBA00056497"/>
    </source>
</evidence>
<dbReference type="GO" id="GO:0032259">
    <property type="term" value="P:methylation"/>
    <property type="evidence" value="ECO:0007669"/>
    <property type="project" value="UniProtKB-KW"/>
</dbReference>
<comment type="subunit">
    <text evidence="3 7">Homodecamer; pentamer of dimers.</text>
</comment>
<evidence type="ECO:0000256" key="1">
    <source>
        <dbReference type="ARBA" id="ARBA00005033"/>
    </source>
</evidence>
<organism evidence="12 13">
    <name type="scientific">Rubrimonas cliftonensis</name>
    <dbReference type="NCBI Taxonomy" id="89524"/>
    <lineage>
        <taxon>Bacteria</taxon>
        <taxon>Pseudomonadati</taxon>
        <taxon>Pseudomonadota</taxon>
        <taxon>Alphaproteobacteria</taxon>
        <taxon>Rhodobacterales</taxon>
        <taxon>Paracoccaceae</taxon>
        <taxon>Rubrimonas</taxon>
    </lineage>
</organism>
<comment type="catalytic activity">
    <reaction evidence="7">
        <text>(6R)-5,10-methylene-5,6,7,8-tetrahydrofolate + 3-methyl-2-oxobutanoate + H2O = 2-dehydropantoate + (6S)-5,6,7,8-tetrahydrofolate</text>
        <dbReference type="Rhea" id="RHEA:11824"/>
        <dbReference type="ChEBI" id="CHEBI:11561"/>
        <dbReference type="ChEBI" id="CHEBI:11851"/>
        <dbReference type="ChEBI" id="CHEBI:15377"/>
        <dbReference type="ChEBI" id="CHEBI:15636"/>
        <dbReference type="ChEBI" id="CHEBI:57453"/>
        <dbReference type="EC" id="2.1.2.11"/>
    </reaction>
</comment>
<dbReference type="Proteomes" id="UP000198703">
    <property type="component" value="Unassembled WGS sequence"/>
</dbReference>
<dbReference type="UniPathway" id="UPA00028">
    <property type="reaction ID" value="UER00003"/>
</dbReference>